<dbReference type="EMBL" id="CAJVCH010570203">
    <property type="protein sequence ID" value="CAG7834344.1"/>
    <property type="molecule type" value="Genomic_DNA"/>
</dbReference>
<protein>
    <submittedName>
        <fullName evidence="1">Uncharacterized protein</fullName>
    </submittedName>
</protein>
<evidence type="ECO:0000313" key="2">
    <source>
        <dbReference type="Proteomes" id="UP000708208"/>
    </source>
</evidence>
<reference evidence="1" key="1">
    <citation type="submission" date="2021-06" db="EMBL/GenBank/DDBJ databases">
        <authorList>
            <person name="Hodson N. C."/>
            <person name="Mongue J. A."/>
            <person name="Jaron S. K."/>
        </authorList>
    </citation>
    <scope>NUCLEOTIDE SEQUENCE</scope>
</reference>
<gene>
    <name evidence="1" type="ORF">AFUS01_LOCUS43859</name>
</gene>
<comment type="caution">
    <text evidence="1">The sequence shown here is derived from an EMBL/GenBank/DDBJ whole genome shotgun (WGS) entry which is preliminary data.</text>
</comment>
<proteinExistence type="predicted"/>
<name>A0A8J2PV84_9HEXA</name>
<organism evidence="1 2">
    <name type="scientific">Allacma fusca</name>
    <dbReference type="NCBI Taxonomy" id="39272"/>
    <lineage>
        <taxon>Eukaryota</taxon>
        <taxon>Metazoa</taxon>
        <taxon>Ecdysozoa</taxon>
        <taxon>Arthropoda</taxon>
        <taxon>Hexapoda</taxon>
        <taxon>Collembola</taxon>
        <taxon>Symphypleona</taxon>
        <taxon>Sminthuridae</taxon>
        <taxon>Allacma</taxon>
    </lineage>
</organism>
<evidence type="ECO:0000313" key="1">
    <source>
        <dbReference type="EMBL" id="CAG7834344.1"/>
    </source>
</evidence>
<keyword evidence="2" id="KW-1185">Reference proteome</keyword>
<sequence>MYTPNCGTISPIPSLSDTKFGRKKLKGTGDHIPRKEKVYYTGPTQLKKFFPEGVFQNFFSFFNSSGKFLSSLLALGGPEDNIGPGTG</sequence>
<accession>A0A8J2PV84</accession>
<dbReference type="AlphaFoldDB" id="A0A8J2PV84"/>
<dbReference type="Proteomes" id="UP000708208">
    <property type="component" value="Unassembled WGS sequence"/>
</dbReference>